<dbReference type="Proteomes" id="UP001497623">
    <property type="component" value="Unassembled WGS sequence"/>
</dbReference>
<evidence type="ECO:0000313" key="4">
    <source>
        <dbReference type="Proteomes" id="UP001497623"/>
    </source>
</evidence>
<evidence type="ECO:0000256" key="1">
    <source>
        <dbReference type="SAM" id="MobiDB-lite"/>
    </source>
</evidence>
<dbReference type="InterPro" id="IPR000210">
    <property type="entry name" value="BTB/POZ_dom"/>
</dbReference>
<dbReference type="Gene3D" id="3.30.710.10">
    <property type="entry name" value="Potassium Channel Kv1.1, Chain A"/>
    <property type="match status" value="2"/>
</dbReference>
<dbReference type="PANTHER" id="PTHR24410:SF23">
    <property type="entry name" value="BTB DOMAIN-CONTAINING PROTEIN-RELATED"/>
    <property type="match status" value="1"/>
</dbReference>
<reference evidence="3 4" key="1">
    <citation type="submission" date="2024-05" db="EMBL/GenBank/DDBJ databases">
        <authorList>
            <person name="Wallberg A."/>
        </authorList>
    </citation>
    <scope>NUCLEOTIDE SEQUENCE [LARGE SCALE GENOMIC DNA]</scope>
</reference>
<dbReference type="PANTHER" id="PTHR24410">
    <property type="entry name" value="HL07962P-RELATED"/>
    <property type="match status" value="1"/>
</dbReference>
<gene>
    <name evidence="3" type="ORF">MNOR_LOCUS24442</name>
</gene>
<feature type="domain" description="BTB" evidence="2">
    <location>
        <begin position="193"/>
        <end position="261"/>
    </location>
</feature>
<dbReference type="CDD" id="cd18186">
    <property type="entry name" value="BTB_POZ_ZBTB_KLHL-like"/>
    <property type="match status" value="2"/>
</dbReference>
<evidence type="ECO:0000313" key="3">
    <source>
        <dbReference type="EMBL" id="CAL4124360.1"/>
    </source>
</evidence>
<dbReference type="InterPro" id="IPR011333">
    <property type="entry name" value="SKP1/BTB/POZ_sf"/>
</dbReference>
<dbReference type="Pfam" id="PF00651">
    <property type="entry name" value="BTB"/>
    <property type="match status" value="2"/>
</dbReference>
<dbReference type="AlphaFoldDB" id="A0AAV2RGC8"/>
<dbReference type="InterPro" id="IPR051481">
    <property type="entry name" value="BTB-POZ/Galectin-3-binding"/>
</dbReference>
<name>A0AAV2RGC8_MEGNR</name>
<dbReference type="PROSITE" id="PS50097">
    <property type="entry name" value="BTB"/>
    <property type="match status" value="2"/>
</dbReference>
<feature type="domain" description="BTB" evidence="2">
    <location>
        <begin position="28"/>
        <end position="97"/>
    </location>
</feature>
<organism evidence="3 4">
    <name type="scientific">Meganyctiphanes norvegica</name>
    <name type="common">Northern krill</name>
    <name type="synonym">Thysanopoda norvegica</name>
    <dbReference type="NCBI Taxonomy" id="48144"/>
    <lineage>
        <taxon>Eukaryota</taxon>
        <taxon>Metazoa</taxon>
        <taxon>Ecdysozoa</taxon>
        <taxon>Arthropoda</taxon>
        <taxon>Crustacea</taxon>
        <taxon>Multicrustacea</taxon>
        <taxon>Malacostraca</taxon>
        <taxon>Eumalacostraca</taxon>
        <taxon>Eucarida</taxon>
        <taxon>Euphausiacea</taxon>
        <taxon>Euphausiidae</taxon>
        <taxon>Meganyctiphanes</taxon>
    </lineage>
</organism>
<accession>A0AAV2RGC8</accession>
<protein>
    <recommendedName>
        <fullName evidence="2">BTB domain-containing protein</fullName>
    </recommendedName>
</protein>
<comment type="caution">
    <text evidence="3">The sequence shown here is derived from an EMBL/GenBank/DDBJ whole genome shotgun (WGS) entry which is preliminary data.</text>
</comment>
<dbReference type="SUPFAM" id="SSF54695">
    <property type="entry name" value="POZ domain"/>
    <property type="match status" value="2"/>
</dbReference>
<dbReference type="SMART" id="SM00225">
    <property type="entry name" value="BTB"/>
    <property type="match status" value="2"/>
</dbReference>
<feature type="region of interest" description="Disordered" evidence="1">
    <location>
        <begin position="152"/>
        <end position="175"/>
    </location>
</feature>
<dbReference type="EMBL" id="CAXKWB010022468">
    <property type="protein sequence ID" value="CAL4124360.1"/>
    <property type="molecule type" value="Genomic_DNA"/>
</dbReference>
<sequence length="569" mass="65403">MERNKPWQCSCKTSAERLYALRTQDQLSDIIVTTPVSKKCYKAHSLVLSMCSSVFENLIKKEMGSLAMVGSSSSTQEISLELPEEPQMVELLLSICYGYEDTAFLESSDDLKILRQMYKIRHGERKYKEISFSHQGKNYKYRSEFCNKSANDADSPGKFEELPEEENTTSPWQSQLTTSKERLNALYSHGHLTDLTIIFPGREETYKVHRLVLSMCSPVFEHMLYGPMSSCVDTLDLPFDNPQVIHIIINHCYETNLAPQDIPLDLELALEVYQTADKFLLDHLMYIYAKYIEDFMDENNFTWVWDFAIHFGYSDLVEKCLNVIQHGNPIASSKILFELNEGDITMLMERGLKVDKLLLQPVWRQPEVYGPTDELVLGMQGCGISEYRGMVSDLSMLPRTLTELSLAIGTDQQAIDLQPSMKKMEYMLPCLEYFCIHVVPGVSPKYLSSLPFIDCWGFNQVFLQLSTLDHSKVSWACEIARQLQGTHHLCDWKYRTLTFPSSDLTSAACEALLRGLAQHGVRVEGYINVSSIHYTKQEEERLKELAFSLLSCKFDWYKDDGQFATWVHW</sequence>
<proteinExistence type="predicted"/>
<keyword evidence="4" id="KW-1185">Reference proteome</keyword>
<evidence type="ECO:0000259" key="2">
    <source>
        <dbReference type="PROSITE" id="PS50097"/>
    </source>
</evidence>